<accession>A0A9D1R6V2</accession>
<dbReference type="Gene3D" id="1.10.10.60">
    <property type="entry name" value="Homeodomain-like"/>
    <property type="match status" value="2"/>
</dbReference>
<feature type="domain" description="HTH araC/xylS-type" evidence="4">
    <location>
        <begin position="183"/>
        <end position="282"/>
    </location>
</feature>
<dbReference type="InterPro" id="IPR009057">
    <property type="entry name" value="Homeodomain-like_sf"/>
</dbReference>
<dbReference type="GO" id="GO:0003700">
    <property type="term" value="F:DNA-binding transcription factor activity"/>
    <property type="evidence" value="ECO:0007669"/>
    <property type="project" value="InterPro"/>
</dbReference>
<dbReference type="PROSITE" id="PS01124">
    <property type="entry name" value="HTH_ARAC_FAMILY_2"/>
    <property type="match status" value="1"/>
</dbReference>
<dbReference type="SMART" id="SM00342">
    <property type="entry name" value="HTH_ARAC"/>
    <property type="match status" value="1"/>
</dbReference>
<keyword evidence="2" id="KW-0238">DNA-binding</keyword>
<keyword evidence="3" id="KW-0804">Transcription</keyword>
<dbReference type="PANTHER" id="PTHR43280:SF28">
    <property type="entry name" value="HTH-TYPE TRANSCRIPTIONAL ACTIVATOR RHAS"/>
    <property type="match status" value="1"/>
</dbReference>
<dbReference type="SUPFAM" id="SSF46689">
    <property type="entry name" value="Homeodomain-like"/>
    <property type="match status" value="2"/>
</dbReference>
<evidence type="ECO:0000259" key="4">
    <source>
        <dbReference type="PROSITE" id="PS01124"/>
    </source>
</evidence>
<sequence length="284" mass="32509">MTAQKKDIVIEEMNPTFLFTWKGTRNKGDDQYHSHDFPELAFVLSGSGKYRIEGRLYSVGEGDVLILNPGVRHQALLDGESALPTTEFFVGFSDIQIKDMPRNYFPAPEGEYIIHTTGELRQKLFRICASMEAENAVCRQGRYFMLKSYLVQMLLLVIREQCTPVEAPGGYAFESVNKKYVVEQIINYFDDHYNEKISLDHIAENMYLSPFYISKIFKSETGDTPIRHLINIRLEKARELLEAGESASIQEVAASVGYEDAYHFSKLFKKRYGISPSKAKRISK</sequence>
<reference evidence="5" key="1">
    <citation type="journal article" date="2021" name="PeerJ">
        <title>Extensive microbial diversity within the chicken gut microbiome revealed by metagenomics and culture.</title>
        <authorList>
            <person name="Gilroy R."/>
            <person name="Ravi A."/>
            <person name="Getino M."/>
            <person name="Pursley I."/>
            <person name="Horton D.L."/>
            <person name="Alikhan N.F."/>
            <person name="Baker D."/>
            <person name="Gharbi K."/>
            <person name="Hall N."/>
            <person name="Watson M."/>
            <person name="Adriaenssens E.M."/>
            <person name="Foster-Nyarko E."/>
            <person name="Jarju S."/>
            <person name="Secka A."/>
            <person name="Antonio M."/>
            <person name="Oren A."/>
            <person name="Chaudhuri R.R."/>
            <person name="La Ragione R."/>
            <person name="Hildebrand F."/>
            <person name="Pallen M.J."/>
        </authorList>
    </citation>
    <scope>NUCLEOTIDE SEQUENCE</scope>
    <source>
        <strain evidence="5">CHK195-6426</strain>
    </source>
</reference>
<dbReference type="Pfam" id="PF12833">
    <property type="entry name" value="HTH_18"/>
    <property type="match status" value="1"/>
</dbReference>
<evidence type="ECO:0000256" key="3">
    <source>
        <dbReference type="ARBA" id="ARBA00023163"/>
    </source>
</evidence>
<dbReference type="RefSeq" id="WP_318705266.1">
    <property type="nucleotide sequence ID" value="NZ_CALWMU010000001.1"/>
</dbReference>
<dbReference type="GO" id="GO:0043565">
    <property type="term" value="F:sequence-specific DNA binding"/>
    <property type="evidence" value="ECO:0007669"/>
    <property type="project" value="InterPro"/>
</dbReference>
<comment type="caution">
    <text evidence="5">The sequence shown here is derived from an EMBL/GenBank/DDBJ whole genome shotgun (WGS) entry which is preliminary data.</text>
</comment>
<evidence type="ECO:0000313" key="5">
    <source>
        <dbReference type="EMBL" id="HIW81984.1"/>
    </source>
</evidence>
<dbReference type="PROSITE" id="PS00041">
    <property type="entry name" value="HTH_ARAC_FAMILY_1"/>
    <property type="match status" value="1"/>
</dbReference>
<dbReference type="InterPro" id="IPR020449">
    <property type="entry name" value="Tscrpt_reg_AraC-type_HTH"/>
</dbReference>
<gene>
    <name evidence="5" type="ORF">H9742_10810</name>
</gene>
<dbReference type="InterPro" id="IPR003313">
    <property type="entry name" value="AraC-bd"/>
</dbReference>
<dbReference type="EMBL" id="DXGH01000058">
    <property type="protein sequence ID" value="HIW81984.1"/>
    <property type="molecule type" value="Genomic_DNA"/>
</dbReference>
<evidence type="ECO:0000313" key="6">
    <source>
        <dbReference type="Proteomes" id="UP000824265"/>
    </source>
</evidence>
<evidence type="ECO:0000256" key="2">
    <source>
        <dbReference type="ARBA" id="ARBA00023125"/>
    </source>
</evidence>
<dbReference type="SUPFAM" id="SSF51215">
    <property type="entry name" value="Regulatory protein AraC"/>
    <property type="match status" value="1"/>
</dbReference>
<proteinExistence type="predicted"/>
<dbReference type="Pfam" id="PF02311">
    <property type="entry name" value="AraC_binding"/>
    <property type="match status" value="1"/>
</dbReference>
<keyword evidence="1" id="KW-0805">Transcription regulation</keyword>
<dbReference type="InterPro" id="IPR014710">
    <property type="entry name" value="RmlC-like_jellyroll"/>
</dbReference>
<protein>
    <submittedName>
        <fullName evidence="5">AraC family transcriptional regulator</fullName>
    </submittedName>
</protein>
<dbReference type="Gene3D" id="2.60.120.10">
    <property type="entry name" value="Jelly Rolls"/>
    <property type="match status" value="1"/>
</dbReference>
<dbReference type="PANTHER" id="PTHR43280">
    <property type="entry name" value="ARAC-FAMILY TRANSCRIPTIONAL REGULATOR"/>
    <property type="match status" value="1"/>
</dbReference>
<reference evidence="5" key="2">
    <citation type="submission" date="2021-04" db="EMBL/GenBank/DDBJ databases">
        <authorList>
            <person name="Gilroy R."/>
        </authorList>
    </citation>
    <scope>NUCLEOTIDE SEQUENCE</scope>
    <source>
        <strain evidence="5">CHK195-6426</strain>
    </source>
</reference>
<organism evidence="5 6">
    <name type="scientific">Candidatus Acetatifactor stercoripullorum</name>
    <dbReference type="NCBI Taxonomy" id="2838414"/>
    <lineage>
        <taxon>Bacteria</taxon>
        <taxon>Bacillati</taxon>
        <taxon>Bacillota</taxon>
        <taxon>Clostridia</taxon>
        <taxon>Lachnospirales</taxon>
        <taxon>Lachnospiraceae</taxon>
        <taxon>Acetatifactor</taxon>
    </lineage>
</organism>
<dbReference type="AlphaFoldDB" id="A0A9D1R6V2"/>
<name>A0A9D1R6V2_9FIRM</name>
<evidence type="ECO:0000256" key="1">
    <source>
        <dbReference type="ARBA" id="ARBA00023015"/>
    </source>
</evidence>
<dbReference type="PRINTS" id="PR00032">
    <property type="entry name" value="HTHARAC"/>
</dbReference>
<dbReference type="InterPro" id="IPR018060">
    <property type="entry name" value="HTH_AraC"/>
</dbReference>
<dbReference type="InterPro" id="IPR037923">
    <property type="entry name" value="HTH-like"/>
</dbReference>
<dbReference type="Proteomes" id="UP000824265">
    <property type="component" value="Unassembled WGS sequence"/>
</dbReference>
<dbReference type="InterPro" id="IPR018062">
    <property type="entry name" value="HTH_AraC-typ_CS"/>
</dbReference>